<dbReference type="PANTHER" id="PTHR30458">
    <property type="entry name" value="PHENYLACETIC ACID DEGRADATION PROTEIN PAA"/>
    <property type="match status" value="1"/>
</dbReference>
<accession>A0A5J4KSN4</accession>
<dbReference type="Gene3D" id="1.20.1260.10">
    <property type="match status" value="1"/>
</dbReference>
<name>A0A5J4KSN4_9CHLR</name>
<dbReference type="PANTHER" id="PTHR30458:SF0">
    <property type="entry name" value="1,2-PHENYLACETYL-COA EPOXIDASE, SUBUNIT C"/>
    <property type="match status" value="1"/>
</dbReference>
<evidence type="ECO:0000313" key="1">
    <source>
        <dbReference type="EMBL" id="GER89460.1"/>
    </source>
</evidence>
<comment type="caution">
    <text evidence="1">The sequence shown here is derived from an EMBL/GenBank/DDBJ whole genome shotgun (WGS) entry which is preliminary data.</text>
</comment>
<dbReference type="InterPro" id="IPR052703">
    <property type="entry name" value="Aromatic_CoA_ox/epox"/>
</dbReference>
<dbReference type="RefSeq" id="WP_151757206.1">
    <property type="nucleotide sequence ID" value="NZ_BKZW01000001.1"/>
</dbReference>
<reference evidence="1 2" key="1">
    <citation type="submission" date="2019-10" db="EMBL/GenBank/DDBJ databases">
        <title>Dictyobacter vulcani sp. nov., within the class Ktedonobacteria, isolated from soil of volcanic Mt. Zao.</title>
        <authorList>
            <person name="Zheng Y."/>
            <person name="Wang C.M."/>
            <person name="Sakai Y."/>
            <person name="Abe K."/>
            <person name="Yokota A."/>
            <person name="Yabe S."/>
        </authorList>
    </citation>
    <scope>NUCLEOTIDE SEQUENCE [LARGE SCALE GENOMIC DNA]</scope>
    <source>
        <strain evidence="1 2">W12</strain>
    </source>
</reference>
<dbReference type="GO" id="GO:0005829">
    <property type="term" value="C:cytosol"/>
    <property type="evidence" value="ECO:0007669"/>
    <property type="project" value="TreeGrafter"/>
</dbReference>
<evidence type="ECO:0000313" key="2">
    <source>
        <dbReference type="Proteomes" id="UP000326912"/>
    </source>
</evidence>
<dbReference type="InterPro" id="IPR007814">
    <property type="entry name" value="PaaA_PaaC"/>
</dbReference>
<organism evidence="1 2">
    <name type="scientific">Dictyobacter vulcani</name>
    <dbReference type="NCBI Taxonomy" id="2607529"/>
    <lineage>
        <taxon>Bacteria</taxon>
        <taxon>Bacillati</taxon>
        <taxon>Chloroflexota</taxon>
        <taxon>Ktedonobacteria</taxon>
        <taxon>Ktedonobacterales</taxon>
        <taxon>Dictyobacteraceae</taxon>
        <taxon>Dictyobacter</taxon>
    </lineage>
</organism>
<protein>
    <recommendedName>
        <fullName evidence="3">Phenylacetate-CoA oxygenase subunit PaaI</fullName>
    </recommendedName>
</protein>
<proteinExistence type="predicted"/>
<dbReference type="Pfam" id="PF05138">
    <property type="entry name" value="PaaA_PaaC"/>
    <property type="match status" value="1"/>
</dbReference>
<dbReference type="SUPFAM" id="SSF47240">
    <property type="entry name" value="Ferritin-like"/>
    <property type="match status" value="1"/>
</dbReference>
<dbReference type="Proteomes" id="UP000326912">
    <property type="component" value="Unassembled WGS sequence"/>
</dbReference>
<evidence type="ECO:0008006" key="3">
    <source>
        <dbReference type="Google" id="ProtNLM"/>
    </source>
</evidence>
<dbReference type="GO" id="GO:0010124">
    <property type="term" value="P:phenylacetate catabolic process"/>
    <property type="evidence" value="ECO:0007669"/>
    <property type="project" value="InterPro"/>
</dbReference>
<dbReference type="EMBL" id="BKZW01000001">
    <property type="protein sequence ID" value="GER89460.1"/>
    <property type="molecule type" value="Genomic_DNA"/>
</dbReference>
<dbReference type="AlphaFoldDB" id="A0A5J4KSN4"/>
<keyword evidence="2" id="KW-1185">Reference proteome</keyword>
<dbReference type="InterPro" id="IPR012347">
    <property type="entry name" value="Ferritin-like"/>
</dbReference>
<gene>
    <name evidence="1" type="ORF">KDW_36220</name>
</gene>
<dbReference type="InterPro" id="IPR009078">
    <property type="entry name" value="Ferritin-like_SF"/>
</dbReference>
<sequence length="169" mass="19271">MMKMADATSVPVELRQPLSNMLLALADDEFILGYWDSEWTGVAPMLEEDVACSSIAQDEIGHARLFYQEVAALTGVSPDDIAYGRKIEDYRQIQLVEHRRGNWAFTIARRFYYETAIRSLAIWPACKVRSMHHWPRQSPRSSGKRHITRCILAPGCNAWPMALPKLASY</sequence>